<dbReference type="Pfam" id="PF25597">
    <property type="entry name" value="SH3_retrovirus"/>
    <property type="match status" value="1"/>
</dbReference>
<keyword evidence="10" id="KW-1185">Reference proteome</keyword>
<name>A0A0J7KM62_LASNI</name>
<keyword evidence="3" id="KW-0862">Zinc</keyword>
<reference evidence="9 10" key="1">
    <citation type="submission" date="2015-04" db="EMBL/GenBank/DDBJ databases">
        <title>Lasius niger genome sequencing.</title>
        <authorList>
            <person name="Konorov E.A."/>
            <person name="Nikitin M.A."/>
            <person name="Kirill M.V."/>
            <person name="Chang P."/>
        </authorList>
    </citation>
    <scope>NUCLEOTIDE SEQUENCE [LARGE SCALE GENOMIC DNA]</scope>
    <source>
        <tissue evidence="9">Whole</tissue>
    </source>
</reference>
<dbReference type="PaxDb" id="67767-A0A0J7KM62"/>
<dbReference type="PANTHER" id="PTHR11439">
    <property type="entry name" value="GAG-POL-RELATED RETROTRANSPOSON"/>
    <property type="match status" value="1"/>
</dbReference>
<evidence type="ECO:0000313" key="9">
    <source>
        <dbReference type="EMBL" id="KMQ91329.1"/>
    </source>
</evidence>
<evidence type="ECO:0000313" key="10">
    <source>
        <dbReference type="Proteomes" id="UP000036403"/>
    </source>
</evidence>
<dbReference type="PANTHER" id="PTHR11439:SF483">
    <property type="entry name" value="PEPTIDE SYNTHASE GLIP-LIKE, PUTATIVE (AFU_ORTHOLOGUE AFUA_3G12920)-RELATED"/>
    <property type="match status" value="1"/>
</dbReference>
<protein>
    <submittedName>
        <fullName evidence="9">Integrase core domain protein</fullName>
    </submittedName>
</protein>
<dbReference type="EMBL" id="LBMM01005656">
    <property type="protein sequence ID" value="KMQ91329.1"/>
    <property type="molecule type" value="Genomic_DNA"/>
</dbReference>
<dbReference type="InterPro" id="IPR006612">
    <property type="entry name" value="THAP_Znf"/>
</dbReference>
<accession>A0A0J7KM62</accession>
<evidence type="ECO:0000256" key="1">
    <source>
        <dbReference type="ARBA" id="ARBA00022723"/>
    </source>
</evidence>
<gene>
    <name evidence="9" type="ORF">RF55_8825</name>
</gene>
<feature type="domain" description="THAP-type" evidence="8">
    <location>
        <begin position="709"/>
        <end position="797"/>
    </location>
</feature>
<dbReference type="Proteomes" id="UP000036403">
    <property type="component" value="Unassembled WGS sequence"/>
</dbReference>
<dbReference type="Pfam" id="PF21787">
    <property type="entry name" value="TNP-like_RNaseH_N"/>
    <property type="match status" value="1"/>
</dbReference>
<keyword evidence="6" id="KW-0175">Coiled coil</keyword>
<evidence type="ECO:0000256" key="2">
    <source>
        <dbReference type="ARBA" id="ARBA00022771"/>
    </source>
</evidence>
<dbReference type="SMART" id="SM00980">
    <property type="entry name" value="THAP"/>
    <property type="match status" value="1"/>
</dbReference>
<dbReference type="Pfam" id="PF05485">
    <property type="entry name" value="THAP"/>
    <property type="match status" value="1"/>
</dbReference>
<evidence type="ECO:0000256" key="5">
    <source>
        <dbReference type="PROSITE-ProRule" id="PRU00309"/>
    </source>
</evidence>
<dbReference type="GO" id="GO:0008270">
    <property type="term" value="F:zinc ion binding"/>
    <property type="evidence" value="ECO:0007669"/>
    <property type="project" value="UniProtKB-KW"/>
</dbReference>
<dbReference type="Pfam" id="PF21788">
    <property type="entry name" value="TNP-like_GBD"/>
    <property type="match status" value="1"/>
</dbReference>
<keyword evidence="2 5" id="KW-0863">Zinc-finger</keyword>
<evidence type="ECO:0000256" key="7">
    <source>
        <dbReference type="SAM" id="MobiDB-lite"/>
    </source>
</evidence>
<dbReference type="CDD" id="cd09272">
    <property type="entry name" value="RNase_HI_RT_Ty1"/>
    <property type="match status" value="1"/>
</dbReference>
<evidence type="ECO:0000259" key="8">
    <source>
        <dbReference type="PROSITE" id="PS50950"/>
    </source>
</evidence>
<dbReference type="InterPro" id="IPR013103">
    <property type="entry name" value="RVT_2"/>
</dbReference>
<keyword evidence="1" id="KW-0479">Metal-binding</keyword>
<keyword evidence="4 5" id="KW-0238">DNA-binding</keyword>
<dbReference type="SUPFAM" id="SSF57716">
    <property type="entry name" value="Glucocorticoid receptor-like (DNA-binding domain)"/>
    <property type="match status" value="1"/>
</dbReference>
<evidence type="ECO:0000256" key="3">
    <source>
        <dbReference type="ARBA" id="ARBA00022833"/>
    </source>
</evidence>
<dbReference type="GO" id="GO:0071897">
    <property type="term" value="P:DNA biosynthetic process"/>
    <property type="evidence" value="ECO:0007669"/>
    <property type="project" value="UniProtKB-ARBA"/>
</dbReference>
<feature type="compositionally biased region" description="Acidic residues" evidence="7">
    <location>
        <begin position="129"/>
        <end position="146"/>
    </location>
</feature>
<organism evidence="9 10">
    <name type="scientific">Lasius niger</name>
    <name type="common">Black garden ant</name>
    <dbReference type="NCBI Taxonomy" id="67767"/>
    <lineage>
        <taxon>Eukaryota</taxon>
        <taxon>Metazoa</taxon>
        <taxon>Ecdysozoa</taxon>
        <taxon>Arthropoda</taxon>
        <taxon>Hexapoda</taxon>
        <taxon>Insecta</taxon>
        <taxon>Pterygota</taxon>
        <taxon>Neoptera</taxon>
        <taxon>Endopterygota</taxon>
        <taxon>Hymenoptera</taxon>
        <taxon>Apocrita</taxon>
        <taxon>Aculeata</taxon>
        <taxon>Formicoidea</taxon>
        <taxon>Formicidae</taxon>
        <taxon>Formicinae</taxon>
        <taxon>Lasius</taxon>
        <taxon>Lasius</taxon>
    </lineage>
</organism>
<feature type="compositionally biased region" description="Basic and acidic residues" evidence="7">
    <location>
        <begin position="147"/>
        <end position="157"/>
    </location>
</feature>
<dbReference type="OrthoDB" id="7555100at2759"/>
<feature type="coiled-coil region" evidence="6">
    <location>
        <begin position="832"/>
        <end position="872"/>
    </location>
</feature>
<dbReference type="InterPro" id="IPR048367">
    <property type="entry name" value="TNP-like_RNaseH_C"/>
</dbReference>
<sequence length="1541" mass="176579">MIHAKKLPKSLWAEAVNTATYIMNRVINRDSDKMPYELWTGEKPDIGHLRVFGTRVAAHIPKEKRKKLDEKSEDLILVGYEKTSKNFRLYNESTHSVTIHKDVEFDLTSESTINASHQIIVNEEKSDEEKSDEEKSDEEKSDESLSEDDKRQDDDVKKPRRRGRPAGAKNRTYEKIDRTLRSNAQVLIITREPQSYEEAISCEEAPHWTEAMNCEMSSHDKNRTWTLVDKPEGANVVKSKWIFKIKRNLDGSISRYKSRLVAKGYSQKKGIDYFETWAPVVMRNSVRIVLAIAHGRGMRIVHFDVKTAFLHGIMEETLYMEQAKGYVKGNKVCKLNKTIYGTKQASRAFNKLLDRFLVKFGMTRSEADPCIYASNTETSTTILGIYVDDGLLASTNNSIIEKMIKFLEKEFELHVEELSCFVGMQVNIDKSKGTLKIHQTAYITQMLKKFGMNECCAVKTPGNPSINLRTATEDDEIVNYPYREAIGNLMYAARSTRPDIAFYVCKLARFMKKPTAVHVTAVKTIFRYLKGTISHRIVYKHDDCKNLNYTDADYAGDLDERYSTSGHVCLIAGAAVAWTSRLQKIQAQSTCEAEYVAAAELIKDVIWMRQLLKDIGSEIERPSVVLCNNQGAIKIVKNPEVNGRTKHIDVRHHVIRKHQQEGHINIEYVPTEEQAADGLTKGLYGPNFKKFIHMIGMEHGGKIIRFEKMSRCAIKGCRNDQRRRKKGKSFFHFPKTEICKEWLKLCENSNINVKNGRVCSIHFLPSAFKEKTWVQQQLPDTLRGTLRLREDAIPNECLSRISDKHGEITGQDRIEQDIESEVGSSISNGEDSDELRLLKKKLEETLKAKEGLARKLKKIEKKTEKILEVNDRQISKSENKEKKYKAILDNVFTPGQVRILCNPNQKSAKWSAEDISGAISLRSISPKAYKFLRNSTGIPLPAMSTLRTWAQKFDMRQGVLNDVLAIMKNKAEKMSEFERLTVITFDEVYISNHISINRKEEEVVGPHKTTQVMMARGLFSKWKQPVYYKFDTPVTKEVLNDVINKLFECGYTVVATTSDLGSSNQKLWKSLNIGTDEKQKCFFIHPSNDQYRIYVLADSPHMMKLARNHIIDHGFLYHGIHITTKCLQLLLQLTGDSDLRIAHKFSQRHLDVKGNGRQEVKLATQLFSNSNAKAIKSCGLKGFAGFEDWSSIVHVLELFNNWFDIFNSRVMYGNHPGAHAFGVALENQCKVLREMENFITEMRVPGHRVMLPFQKGISLNCHSLPELYEYLNKIYSRDDGNSIKYILTYRLNQDVLENCFSYLRGMGGNNDHPNAMDIQSRLRWFVLGKYFTDLFSIRANTVPDSYDSTLINAQDIHSQEQESIEIDEHEDEILTDTCLSELPGDENIDPMESQDTELLSLSDNFKGSIEHDDNDEALNLDDYNPSIDELRLLEELDNATARDWLSHEGLMYITGYVAHRFRNVYHFLGDPTRNLESSKIDYISILSRGGLMYPSETFMNASHVMEKEFNKFHGCGLSKEKNIFQKVAETVYIQSMESLLM</sequence>
<dbReference type="InterPro" id="IPR057670">
    <property type="entry name" value="SH3_retrovirus"/>
</dbReference>
<feature type="region of interest" description="Disordered" evidence="7">
    <location>
        <begin position="116"/>
        <end position="174"/>
    </location>
</feature>
<dbReference type="InterPro" id="IPR048365">
    <property type="entry name" value="TNP-like_RNaseH_N"/>
</dbReference>
<dbReference type="GO" id="GO:0003677">
    <property type="term" value="F:DNA binding"/>
    <property type="evidence" value="ECO:0007669"/>
    <property type="project" value="UniProtKB-UniRule"/>
</dbReference>
<comment type="caution">
    <text evidence="9">The sequence shown here is derived from an EMBL/GenBank/DDBJ whole genome shotgun (WGS) entry which is preliminary data.</text>
</comment>
<dbReference type="InterPro" id="IPR021896">
    <property type="entry name" value="THAP9-like_HTH"/>
</dbReference>
<proteinExistence type="predicted"/>
<dbReference type="InterPro" id="IPR043502">
    <property type="entry name" value="DNA/RNA_pol_sf"/>
</dbReference>
<dbReference type="Pfam" id="PF12017">
    <property type="entry name" value="Tnp_P_element"/>
    <property type="match status" value="1"/>
</dbReference>
<dbReference type="InterPro" id="IPR048366">
    <property type="entry name" value="TNP-like_GBD"/>
</dbReference>
<dbReference type="SUPFAM" id="SSF56672">
    <property type="entry name" value="DNA/RNA polymerases"/>
    <property type="match status" value="1"/>
</dbReference>
<dbReference type="Pfam" id="PF21789">
    <property type="entry name" value="TNP-like_RNaseH_C"/>
    <property type="match status" value="1"/>
</dbReference>
<dbReference type="PROSITE" id="PS50950">
    <property type="entry name" value="ZF_THAP"/>
    <property type="match status" value="1"/>
</dbReference>
<evidence type="ECO:0000256" key="4">
    <source>
        <dbReference type="ARBA" id="ARBA00023125"/>
    </source>
</evidence>
<evidence type="ECO:0000256" key="6">
    <source>
        <dbReference type="SAM" id="Coils"/>
    </source>
</evidence>
<dbReference type="Pfam" id="PF07727">
    <property type="entry name" value="RVT_2"/>
    <property type="match status" value="1"/>
</dbReference>